<comment type="caution">
    <text evidence="3">The sequence shown here is derived from an EMBL/GenBank/DDBJ whole genome shotgun (WGS) entry which is preliminary data.</text>
</comment>
<reference evidence="3" key="2">
    <citation type="submission" date="2020-10" db="EMBL/GenBank/DDBJ databases">
        <title>Mucilaginibacter sp. nov., isolated from soil.</title>
        <authorList>
            <person name="Jeon C.O."/>
        </authorList>
    </citation>
    <scope>NUCLEOTIDE SEQUENCE</scope>
    <source>
        <strain evidence="3">R11</strain>
    </source>
</reference>
<evidence type="ECO:0000313" key="3">
    <source>
        <dbReference type="EMBL" id="NCD69230.1"/>
    </source>
</evidence>
<dbReference type="Gene3D" id="3.10.620.30">
    <property type="match status" value="1"/>
</dbReference>
<feature type="domain" description="DUF3857" evidence="2">
    <location>
        <begin position="69"/>
        <end position="194"/>
    </location>
</feature>
<gene>
    <name evidence="3" type="ORF">GSY63_07665</name>
</gene>
<dbReference type="InterPro" id="IPR024618">
    <property type="entry name" value="DUF3857"/>
</dbReference>
<evidence type="ECO:0000256" key="1">
    <source>
        <dbReference type="SAM" id="SignalP"/>
    </source>
</evidence>
<accession>A0A965ZEG7</accession>
<feature type="chain" id="PRO_5037397528" evidence="1">
    <location>
        <begin position="22"/>
        <end position="660"/>
    </location>
</feature>
<protein>
    <submittedName>
        <fullName evidence="3">DUF3857 domain-containing protein</fullName>
    </submittedName>
</protein>
<organism evidence="3 4">
    <name type="scientific">Mucilaginibacter agri</name>
    <dbReference type="NCBI Taxonomy" id="2695265"/>
    <lineage>
        <taxon>Bacteria</taxon>
        <taxon>Pseudomonadati</taxon>
        <taxon>Bacteroidota</taxon>
        <taxon>Sphingobacteriia</taxon>
        <taxon>Sphingobacteriales</taxon>
        <taxon>Sphingobacteriaceae</taxon>
        <taxon>Mucilaginibacter</taxon>
    </lineage>
</organism>
<dbReference type="AlphaFoldDB" id="A0A965ZEG7"/>
<feature type="signal peptide" evidence="1">
    <location>
        <begin position="1"/>
        <end position="21"/>
    </location>
</feature>
<proteinExistence type="predicted"/>
<keyword evidence="4" id="KW-1185">Reference proteome</keyword>
<name>A0A965ZEG7_9SPHI</name>
<evidence type="ECO:0000259" key="2">
    <source>
        <dbReference type="Pfam" id="PF12969"/>
    </source>
</evidence>
<sequence>MKLFTPLLAIGCAVLQLSATAQVVKPTQPYGKIDKADLELKTCSFEPDANAMVLFEKGDLYFDQDFNIVLEYHKRVKIFNENGKDQANVKIDYYGGNHYENVTNIQAETINLEGDKVEITKVDKKQIFNQIIDKAENQYTFSFPNVKAGSVIEYKYVRTVTGSYNGIPDWFFQAHIPVKYSELDTAIPDIFTFKTQIHTVQPWVKDKPSSSSGTLGTGTNALTFTVVKNERALENIPSLPDEPYMTSDNDNLQSIYFQLVNITAPAGGFIKNYADTWPKVGEALADNDDFGGQLKRKLTNEEPIIAKAKTLKTQDEKISYIFNEVKNTLKWNNVDRWYTNEGTRSAWDKKSGNSTEINIILYHLLKQAGVDVYPMVVSTRAHGKVNPAFPFTYQFNRTVAYVPIDSTTHYVLDATSKYNVYNETPDNLLNSFGFCINKEKAAYDLVFLEKAKPSYRSVYIQAEITPDGQMSGTASINSSSYSRIKAVRDYKTDGEKKYMESLTDHDNNLKISSLKMDGLEIDSIPLTQNIDFKLDLTGSDGTYIYFAPNIFTSLHTNPFLSENRHSDIDFGYRNNCSVTGMYKIPAGYKADALPKSVSMVMPDKSISIKRIIVEQDGMIRVSYQLAYAKTVFFKEDYDQLHEFYKKMQELLNEQIVLKKS</sequence>
<evidence type="ECO:0000313" key="4">
    <source>
        <dbReference type="Proteomes" id="UP000638732"/>
    </source>
</evidence>
<dbReference type="Pfam" id="PF12969">
    <property type="entry name" value="DUF3857"/>
    <property type="match status" value="1"/>
</dbReference>
<reference evidence="3" key="1">
    <citation type="submission" date="2020-01" db="EMBL/GenBank/DDBJ databases">
        <authorList>
            <person name="Seo Y.L."/>
        </authorList>
    </citation>
    <scope>NUCLEOTIDE SEQUENCE</scope>
    <source>
        <strain evidence="3">R11</strain>
    </source>
</reference>
<dbReference type="Gene3D" id="2.60.40.3140">
    <property type="match status" value="1"/>
</dbReference>
<dbReference type="Gene3D" id="2.60.120.1130">
    <property type="match status" value="1"/>
</dbReference>
<dbReference type="RefSeq" id="WP_166585215.1">
    <property type="nucleotide sequence ID" value="NZ_WWEO01000041.1"/>
</dbReference>
<keyword evidence="1" id="KW-0732">Signal</keyword>
<dbReference type="Proteomes" id="UP000638732">
    <property type="component" value="Unassembled WGS sequence"/>
</dbReference>
<dbReference type="EMBL" id="WWEO01000041">
    <property type="protein sequence ID" value="NCD69230.1"/>
    <property type="molecule type" value="Genomic_DNA"/>
</dbReference>